<dbReference type="Proteomes" id="UP000243519">
    <property type="component" value="Unassembled WGS sequence"/>
</dbReference>
<keyword evidence="1" id="KW-0472">Membrane</keyword>
<name>A0A178FI81_TRIVO</name>
<keyword evidence="1" id="KW-0812">Transmembrane</keyword>
<organism evidence="2 3">
    <name type="scientific">Trichophyton violaceum</name>
    <dbReference type="NCBI Taxonomy" id="34388"/>
    <lineage>
        <taxon>Eukaryota</taxon>
        <taxon>Fungi</taxon>
        <taxon>Dikarya</taxon>
        <taxon>Ascomycota</taxon>
        <taxon>Pezizomycotina</taxon>
        <taxon>Eurotiomycetes</taxon>
        <taxon>Eurotiomycetidae</taxon>
        <taxon>Onygenales</taxon>
        <taxon>Arthrodermataceae</taxon>
        <taxon>Trichophyton</taxon>
    </lineage>
</organism>
<dbReference type="OrthoDB" id="5421765at2759"/>
<dbReference type="EMBL" id="LHPN01000006">
    <property type="protein sequence ID" value="OAL71263.1"/>
    <property type="molecule type" value="Genomic_DNA"/>
</dbReference>
<evidence type="ECO:0000313" key="3">
    <source>
        <dbReference type="Proteomes" id="UP000243519"/>
    </source>
</evidence>
<feature type="transmembrane region" description="Helical" evidence="1">
    <location>
        <begin position="302"/>
        <end position="326"/>
    </location>
</feature>
<dbReference type="AlphaFoldDB" id="A0A178FI81"/>
<keyword evidence="1" id="KW-1133">Transmembrane helix</keyword>
<gene>
    <name evidence="2" type="ORF">A7D00_4163</name>
</gene>
<sequence length="574" mass="64168">MLPALFHLIRKPKFESYMLLILSPEQHLTYVHTYPGLRGHIDTEVKQETTSILPCLVDFESRIQLGKLAVPLPEDQNLEDIIDRLKECCQKARKTSINHSEDSALLPDKAKLQRVLGLCEQTLRQGFSLLKERETTPDATAKFYTVNLVRISKPEQGVVSDLHMKMDFVLILRLFTVPLFMPKAAHAAIAIDEAFPSLTKAFDNTRAFDFSTTEPIFIYFEMVARRQAPEDPIAIPPAVQPPLQATPTWPANSAIPGAPISQRPNTINTWTALPEASPTPQYVPGDRMTSVKPQTTGFSTGILTGAIGGSVAGSALLTLIAAYLFFGRRKSRGESNLEGRQTKEPLGDKNYDIETASSRDHLSSNLPFAWTTDKTNAVGSLDIHAEQSGLRNYIPTPADNKTVESRILTVFDHPALHIKNYYIFSSPSNSESEHLSQYSLIPATFHAAPFASGSEVTSFLPPPFTAARDFRDMQLQQDQEESQVHFYWRMLTASSYRGMPDAQKQAYLSTRAENISKAVDAFTAAFRLFANPQYLESERIRHPTKVMEDTAELGIWLFEQPCGFEFIWRNLAAG</sequence>
<keyword evidence="3" id="KW-1185">Reference proteome</keyword>
<evidence type="ECO:0000313" key="2">
    <source>
        <dbReference type="EMBL" id="OAL71263.1"/>
    </source>
</evidence>
<proteinExistence type="predicted"/>
<comment type="caution">
    <text evidence="2">The sequence shown here is derived from an EMBL/GenBank/DDBJ whole genome shotgun (WGS) entry which is preliminary data.</text>
</comment>
<evidence type="ECO:0000256" key="1">
    <source>
        <dbReference type="SAM" id="Phobius"/>
    </source>
</evidence>
<reference evidence="2 3" key="1">
    <citation type="submission" date="2016-05" db="EMBL/GenBank/DDBJ databases">
        <title>Genome sequencing of Trichophyton violaceum CMCC(F)T3l isolated from hair.</title>
        <authorList>
            <person name="Zhan P."/>
            <person name="Tao Y."/>
            <person name="Liu W."/>
        </authorList>
    </citation>
    <scope>NUCLEOTIDE SEQUENCE [LARGE SCALE GENOMIC DNA]</scope>
    <source>
        <strain evidence="3">CMCC(F)T3l</strain>
    </source>
</reference>
<protein>
    <submittedName>
        <fullName evidence="2">Uncharacterized protein</fullName>
    </submittedName>
</protein>
<accession>A0A178FI81</accession>